<dbReference type="AlphaFoldDB" id="F2LTE5"/>
<accession>F2LTE5</accession>
<dbReference type="HOGENOM" id="CLU_135480_0_0_4"/>
<evidence type="ECO:0000256" key="1">
    <source>
        <dbReference type="SAM" id="MobiDB-lite"/>
    </source>
</evidence>
<dbReference type="KEGG" id="bgd:bgla_4p3440"/>
<sequence length="163" mass="17585">MLIREQGRLIKVMRADSPDGDGRDMRSRPRGRTRHVVLGVFHADGEVPAYLAAALAPKEREVLSRWLDAYRRSRPAASMPPATGGNQQELDALFARLAAVADSVRPAEAEVLRSRLQRIKRTLTLPAHDVSCRNGPQQSSPGAHVDLVDAASSIGTQGATASS</sequence>
<name>F2LTE5_BURGS</name>
<dbReference type="Proteomes" id="UP000008316">
    <property type="component" value="Plasmid bgla_4p"/>
</dbReference>
<organism evidence="2 3">
    <name type="scientific">Burkholderia gladioli (strain BSR3)</name>
    <dbReference type="NCBI Taxonomy" id="999541"/>
    <lineage>
        <taxon>Bacteria</taxon>
        <taxon>Pseudomonadati</taxon>
        <taxon>Pseudomonadota</taxon>
        <taxon>Betaproteobacteria</taxon>
        <taxon>Burkholderiales</taxon>
        <taxon>Burkholderiaceae</taxon>
        <taxon>Burkholderia</taxon>
    </lineage>
</organism>
<evidence type="ECO:0000313" key="3">
    <source>
        <dbReference type="Proteomes" id="UP000008316"/>
    </source>
</evidence>
<proteinExistence type="predicted"/>
<feature type="compositionally biased region" description="Polar residues" evidence="1">
    <location>
        <begin position="153"/>
        <end position="163"/>
    </location>
</feature>
<gene>
    <name evidence="2" type="ordered locus">bgla_4p3440</name>
</gene>
<feature type="region of interest" description="Disordered" evidence="1">
    <location>
        <begin position="129"/>
        <end position="163"/>
    </location>
</feature>
<evidence type="ECO:0000313" key="2">
    <source>
        <dbReference type="EMBL" id="AEA66091.1"/>
    </source>
</evidence>
<reference evidence="2 3" key="1">
    <citation type="journal article" date="2011" name="J. Bacteriol.">
        <title>Complete genome sequence of Burkholderia gladioli BSR3.</title>
        <authorList>
            <person name="Seo Y.S."/>
            <person name="Lim J."/>
            <person name="Choi B.S."/>
            <person name="Kim H."/>
            <person name="Goo E."/>
            <person name="Lee B."/>
            <person name="Lim J.S."/>
            <person name="Choi I.Y."/>
            <person name="Moon J.S."/>
            <person name="Kim J."/>
            <person name="Hwang I."/>
        </authorList>
    </citation>
    <scope>NUCLEOTIDE SEQUENCE [LARGE SCALE GENOMIC DNA]</scope>
    <source>
        <strain evidence="2 3">BSR3</strain>
        <plasmid evidence="2">bgla_4p</plasmid>
    </source>
</reference>
<dbReference type="EMBL" id="CP002604">
    <property type="protein sequence ID" value="AEA66091.1"/>
    <property type="molecule type" value="Genomic_DNA"/>
</dbReference>
<geneLocation type="plasmid" evidence="2 3">
    <name>bgla_4p</name>
</geneLocation>
<keyword evidence="3" id="KW-1185">Reference proteome</keyword>
<keyword evidence="2" id="KW-0614">Plasmid</keyword>
<dbReference type="RefSeq" id="WP_013700257.1">
    <property type="nucleotide sequence ID" value="NC_015383.1"/>
</dbReference>
<protein>
    <submittedName>
        <fullName evidence="2">Uncharacterized protein</fullName>
    </submittedName>
</protein>